<name>A0A1G7ZT56_9BACT</name>
<dbReference type="SUPFAM" id="SSF46689">
    <property type="entry name" value="Homeodomain-like"/>
    <property type="match status" value="1"/>
</dbReference>
<dbReference type="InterPro" id="IPR050204">
    <property type="entry name" value="AraC_XylS_family_regulators"/>
</dbReference>
<evidence type="ECO:0000256" key="2">
    <source>
        <dbReference type="ARBA" id="ARBA00023125"/>
    </source>
</evidence>
<dbReference type="GO" id="GO:0043565">
    <property type="term" value="F:sequence-specific DNA binding"/>
    <property type="evidence" value="ECO:0007669"/>
    <property type="project" value="InterPro"/>
</dbReference>
<dbReference type="STRING" id="659014.SAMN04487996_1294"/>
<evidence type="ECO:0000313" key="6">
    <source>
        <dbReference type="Proteomes" id="UP000198748"/>
    </source>
</evidence>
<dbReference type="Gene3D" id="1.10.10.60">
    <property type="entry name" value="Homeodomain-like"/>
    <property type="match status" value="1"/>
</dbReference>
<proteinExistence type="predicted"/>
<dbReference type="Pfam" id="PF12833">
    <property type="entry name" value="HTH_18"/>
    <property type="match status" value="1"/>
</dbReference>
<dbReference type="InterPro" id="IPR018060">
    <property type="entry name" value="HTH_AraC"/>
</dbReference>
<dbReference type="PANTHER" id="PTHR46796:SF13">
    <property type="entry name" value="HTH-TYPE TRANSCRIPTIONAL ACTIVATOR RHAS"/>
    <property type="match status" value="1"/>
</dbReference>
<sequence length="270" mass="30614">MEFQYFQPAKILAPYIRHYYLFESANNAAYEDTVFPSGDMEVIFNLGGGIWESLQESGFQNNPAIELWGQITRPLLIRSSGAHLMLGVRFFTHGTSFLLDDEIGIFNDQVFDLTDVLGRDIRDLHDRLLNASSATARIALLDDFFTGRLMRASGRHKRLNKVAHILTSITKDATENNISRVADNYGVSTRYLHKLVYQHTGLSPKSFDKIQRFKTSLKLIGENKLPLTSIAYDAGYFDQSHFIRDFKSFTGLTPSAYLNNLSAVNQMLIN</sequence>
<keyword evidence="3" id="KW-0804">Transcription</keyword>
<organism evidence="5 6">
    <name type="scientific">Dyadobacter soli</name>
    <dbReference type="NCBI Taxonomy" id="659014"/>
    <lineage>
        <taxon>Bacteria</taxon>
        <taxon>Pseudomonadati</taxon>
        <taxon>Bacteroidota</taxon>
        <taxon>Cytophagia</taxon>
        <taxon>Cytophagales</taxon>
        <taxon>Spirosomataceae</taxon>
        <taxon>Dyadobacter</taxon>
    </lineage>
</organism>
<keyword evidence="1" id="KW-0805">Transcription regulation</keyword>
<dbReference type="OrthoDB" id="635259at2"/>
<dbReference type="InterPro" id="IPR046532">
    <property type="entry name" value="DUF6597"/>
</dbReference>
<dbReference type="AlphaFoldDB" id="A0A1G7ZT56"/>
<dbReference type="InterPro" id="IPR020449">
    <property type="entry name" value="Tscrpt_reg_AraC-type_HTH"/>
</dbReference>
<dbReference type="InterPro" id="IPR009057">
    <property type="entry name" value="Homeodomain-like_sf"/>
</dbReference>
<dbReference type="EMBL" id="FNAN01000029">
    <property type="protein sequence ID" value="SDH11869.1"/>
    <property type="molecule type" value="Genomic_DNA"/>
</dbReference>
<protein>
    <submittedName>
        <fullName evidence="5">AraC-type DNA-binding protein</fullName>
    </submittedName>
</protein>
<gene>
    <name evidence="5" type="ORF">SAMN04487996_1294</name>
</gene>
<keyword evidence="6" id="KW-1185">Reference proteome</keyword>
<dbReference type="GO" id="GO:0003700">
    <property type="term" value="F:DNA-binding transcription factor activity"/>
    <property type="evidence" value="ECO:0007669"/>
    <property type="project" value="InterPro"/>
</dbReference>
<feature type="domain" description="HTH araC/xylS-type" evidence="4">
    <location>
        <begin position="160"/>
        <end position="260"/>
    </location>
</feature>
<dbReference type="Proteomes" id="UP000198748">
    <property type="component" value="Unassembled WGS sequence"/>
</dbReference>
<evidence type="ECO:0000256" key="3">
    <source>
        <dbReference type="ARBA" id="ARBA00023163"/>
    </source>
</evidence>
<evidence type="ECO:0000259" key="4">
    <source>
        <dbReference type="PROSITE" id="PS01124"/>
    </source>
</evidence>
<dbReference type="Pfam" id="PF20240">
    <property type="entry name" value="DUF6597"/>
    <property type="match status" value="1"/>
</dbReference>
<dbReference type="PROSITE" id="PS01124">
    <property type="entry name" value="HTH_ARAC_FAMILY_2"/>
    <property type="match status" value="1"/>
</dbReference>
<dbReference type="PANTHER" id="PTHR46796">
    <property type="entry name" value="HTH-TYPE TRANSCRIPTIONAL ACTIVATOR RHAS-RELATED"/>
    <property type="match status" value="1"/>
</dbReference>
<reference evidence="6" key="1">
    <citation type="submission" date="2016-10" db="EMBL/GenBank/DDBJ databases">
        <authorList>
            <person name="Varghese N."/>
            <person name="Submissions S."/>
        </authorList>
    </citation>
    <scope>NUCLEOTIDE SEQUENCE [LARGE SCALE GENOMIC DNA]</scope>
    <source>
        <strain evidence="6">DSM 25329</strain>
    </source>
</reference>
<evidence type="ECO:0000256" key="1">
    <source>
        <dbReference type="ARBA" id="ARBA00023015"/>
    </source>
</evidence>
<dbReference type="RefSeq" id="WP_090157381.1">
    <property type="nucleotide sequence ID" value="NZ_FNAN01000029.1"/>
</dbReference>
<accession>A0A1G7ZT56</accession>
<dbReference type="SMART" id="SM00342">
    <property type="entry name" value="HTH_ARAC"/>
    <property type="match status" value="1"/>
</dbReference>
<keyword evidence="2 5" id="KW-0238">DNA-binding</keyword>
<evidence type="ECO:0000313" key="5">
    <source>
        <dbReference type="EMBL" id="SDH11869.1"/>
    </source>
</evidence>
<dbReference type="PRINTS" id="PR00032">
    <property type="entry name" value="HTHARAC"/>
</dbReference>